<dbReference type="InterPro" id="IPR009057">
    <property type="entry name" value="Homeodomain-like_sf"/>
</dbReference>
<dbReference type="GO" id="GO:0000976">
    <property type="term" value="F:transcription cis-regulatory region binding"/>
    <property type="evidence" value="ECO:0007669"/>
    <property type="project" value="TreeGrafter"/>
</dbReference>
<feature type="domain" description="HTH tetR-type" evidence="6">
    <location>
        <begin position="8"/>
        <end position="68"/>
    </location>
</feature>
<dbReference type="Gene3D" id="1.10.357.10">
    <property type="entry name" value="Tetracycline Repressor, domain 2"/>
    <property type="match status" value="1"/>
</dbReference>
<dbReference type="Pfam" id="PF13977">
    <property type="entry name" value="TetR_C_6"/>
    <property type="match status" value="1"/>
</dbReference>
<dbReference type="GO" id="GO:0003700">
    <property type="term" value="F:DNA-binding transcription factor activity"/>
    <property type="evidence" value="ECO:0007669"/>
    <property type="project" value="TreeGrafter"/>
</dbReference>
<dbReference type="SUPFAM" id="SSF48498">
    <property type="entry name" value="Tetracyclin repressor-like, C-terminal domain"/>
    <property type="match status" value="1"/>
</dbReference>
<evidence type="ECO:0000313" key="8">
    <source>
        <dbReference type="Proteomes" id="UP000272400"/>
    </source>
</evidence>
<evidence type="ECO:0000256" key="5">
    <source>
        <dbReference type="PROSITE-ProRule" id="PRU00335"/>
    </source>
</evidence>
<dbReference type="InterPro" id="IPR001647">
    <property type="entry name" value="HTH_TetR"/>
</dbReference>
<dbReference type="SUPFAM" id="SSF46689">
    <property type="entry name" value="Homeodomain-like"/>
    <property type="match status" value="1"/>
</dbReference>
<reference evidence="7 8" key="1">
    <citation type="submission" date="2018-11" db="EMBL/GenBank/DDBJ databases">
        <title>Sequencing the genomes of 1000 actinobacteria strains.</title>
        <authorList>
            <person name="Klenk H.-P."/>
        </authorList>
    </citation>
    <scope>NUCLEOTIDE SEQUENCE [LARGE SCALE GENOMIC DNA]</scope>
    <source>
        <strain evidence="7 8">DSM 44254</strain>
    </source>
</reference>
<dbReference type="EMBL" id="RJKE01000001">
    <property type="protein sequence ID" value="ROO84129.1"/>
    <property type="molecule type" value="Genomic_DNA"/>
</dbReference>
<evidence type="ECO:0000259" key="6">
    <source>
        <dbReference type="PROSITE" id="PS50977"/>
    </source>
</evidence>
<dbReference type="PANTHER" id="PTHR30055">
    <property type="entry name" value="HTH-TYPE TRANSCRIPTIONAL REGULATOR RUTR"/>
    <property type="match status" value="1"/>
</dbReference>
<dbReference type="Pfam" id="PF00440">
    <property type="entry name" value="TetR_N"/>
    <property type="match status" value="1"/>
</dbReference>
<dbReference type="PANTHER" id="PTHR30055:SF234">
    <property type="entry name" value="HTH-TYPE TRANSCRIPTIONAL REGULATOR BETI"/>
    <property type="match status" value="1"/>
</dbReference>
<dbReference type="Proteomes" id="UP000272400">
    <property type="component" value="Unassembled WGS sequence"/>
</dbReference>
<keyword evidence="4" id="KW-0804">Transcription</keyword>
<keyword evidence="3 5" id="KW-0238">DNA-binding</keyword>
<protein>
    <submittedName>
        <fullName evidence="7">TetR family transcriptional regulator</fullName>
    </submittedName>
</protein>
<keyword evidence="2" id="KW-0805">Transcription regulation</keyword>
<dbReference type="RefSeq" id="WP_123663781.1">
    <property type="nucleotide sequence ID" value="NZ_RJKE01000001.1"/>
</dbReference>
<dbReference type="OrthoDB" id="9816296at2"/>
<dbReference type="InterPro" id="IPR050109">
    <property type="entry name" value="HTH-type_TetR-like_transc_reg"/>
</dbReference>
<dbReference type="PROSITE" id="PS50977">
    <property type="entry name" value="HTH_TETR_2"/>
    <property type="match status" value="1"/>
</dbReference>
<feature type="DNA-binding region" description="H-T-H motif" evidence="5">
    <location>
        <begin position="31"/>
        <end position="50"/>
    </location>
</feature>
<comment type="caution">
    <text evidence="7">The sequence shown here is derived from an EMBL/GenBank/DDBJ whole genome shotgun (WGS) entry which is preliminary data.</text>
</comment>
<evidence type="ECO:0000313" key="7">
    <source>
        <dbReference type="EMBL" id="ROO84129.1"/>
    </source>
</evidence>
<dbReference type="AlphaFoldDB" id="A0A3N1CS45"/>
<evidence type="ECO:0000256" key="4">
    <source>
        <dbReference type="ARBA" id="ARBA00023163"/>
    </source>
</evidence>
<proteinExistence type="predicted"/>
<keyword evidence="8" id="KW-1185">Reference proteome</keyword>
<dbReference type="InterPro" id="IPR036271">
    <property type="entry name" value="Tet_transcr_reg_TetR-rel_C_sf"/>
</dbReference>
<accession>A0A3N1CS45</accession>
<evidence type="ECO:0000256" key="2">
    <source>
        <dbReference type="ARBA" id="ARBA00023015"/>
    </source>
</evidence>
<keyword evidence="1" id="KW-0678">Repressor</keyword>
<gene>
    <name evidence="7" type="ORF">EDD29_1646</name>
</gene>
<evidence type="ECO:0000256" key="3">
    <source>
        <dbReference type="ARBA" id="ARBA00023125"/>
    </source>
</evidence>
<name>A0A3N1CS45_9ACTN</name>
<dbReference type="InterPro" id="IPR039538">
    <property type="entry name" value="BetI_C"/>
</dbReference>
<sequence>MPKIVDHVARRRQLTEALWRVVSRDGVDAVSVRNVAAEAGCSPGALRHYFPDQSDLVASALALVGDRFAARIATLDVPGTPVEIVQAYCEQMIPLDEARRIEAEVWFGFVIRARLDPALDALTHRVQRDLRGFLAQLLPYIGAPSAEVDRLHALIDGFTLHLLLYPDQLSTDTVRERLRAHLESIASV</sequence>
<organism evidence="7 8">
    <name type="scientific">Actinocorallia herbida</name>
    <dbReference type="NCBI Taxonomy" id="58109"/>
    <lineage>
        <taxon>Bacteria</taxon>
        <taxon>Bacillati</taxon>
        <taxon>Actinomycetota</taxon>
        <taxon>Actinomycetes</taxon>
        <taxon>Streptosporangiales</taxon>
        <taxon>Thermomonosporaceae</taxon>
        <taxon>Actinocorallia</taxon>
    </lineage>
</organism>
<evidence type="ECO:0000256" key="1">
    <source>
        <dbReference type="ARBA" id="ARBA00022491"/>
    </source>
</evidence>